<protein>
    <recommendedName>
        <fullName evidence="3">Ribulose 1,5-bisphosphate carboxylase large subunit</fullName>
    </recommendedName>
</protein>
<accession>A0ABQ3X516</accession>
<gene>
    <name evidence="1" type="ORF">Aco03nite_020070</name>
</gene>
<dbReference type="Proteomes" id="UP000612282">
    <property type="component" value="Unassembled WGS sequence"/>
</dbReference>
<dbReference type="EMBL" id="BOMG01000032">
    <property type="protein sequence ID" value="GID53603.1"/>
    <property type="molecule type" value="Genomic_DNA"/>
</dbReference>
<evidence type="ECO:0000313" key="1">
    <source>
        <dbReference type="EMBL" id="GID53603.1"/>
    </source>
</evidence>
<evidence type="ECO:0008006" key="3">
    <source>
        <dbReference type="Google" id="ProtNLM"/>
    </source>
</evidence>
<comment type="caution">
    <text evidence="1">The sequence shown here is derived from an EMBL/GenBank/DDBJ whole genome shotgun (WGS) entry which is preliminary data.</text>
</comment>
<sequence length="238" mass="24567">MFNLLSGAVQLTSAAVGKVIETAATAATIPVRAVGLIGQSELLLNRATVAVSQVESLINRVSAVVTAVEATVAETRAVADVAALTVREVAVTSATAADLVRRASITAEAAGVLVGDASTAVSEVTAIANRAGAVAGEVETLVGDYAPTLRDAAPLAARFVAELTPDEVTAAIRMIDELPALQHHLVTDVMPLLGKLDQVGPDLHKLLEVTEDLHLAIAGLPGLKMLRRRGEERVHENG</sequence>
<proteinExistence type="predicted"/>
<keyword evidence="2" id="KW-1185">Reference proteome</keyword>
<reference evidence="1 2" key="1">
    <citation type="submission" date="2021-01" db="EMBL/GenBank/DDBJ databases">
        <title>Whole genome shotgun sequence of Actinoplanes couchii NBRC 106145.</title>
        <authorList>
            <person name="Komaki H."/>
            <person name="Tamura T."/>
        </authorList>
    </citation>
    <scope>NUCLEOTIDE SEQUENCE [LARGE SCALE GENOMIC DNA]</scope>
    <source>
        <strain evidence="1 2">NBRC 106145</strain>
    </source>
</reference>
<evidence type="ECO:0000313" key="2">
    <source>
        <dbReference type="Proteomes" id="UP000612282"/>
    </source>
</evidence>
<organism evidence="1 2">
    <name type="scientific">Actinoplanes couchii</name>
    <dbReference type="NCBI Taxonomy" id="403638"/>
    <lineage>
        <taxon>Bacteria</taxon>
        <taxon>Bacillati</taxon>
        <taxon>Actinomycetota</taxon>
        <taxon>Actinomycetes</taxon>
        <taxon>Micromonosporales</taxon>
        <taxon>Micromonosporaceae</taxon>
        <taxon>Actinoplanes</taxon>
    </lineage>
</organism>
<dbReference type="RefSeq" id="WP_203794522.1">
    <property type="nucleotide sequence ID" value="NZ_BAAAQE010000001.1"/>
</dbReference>
<name>A0ABQ3X516_9ACTN</name>